<dbReference type="EMBL" id="HG739107">
    <property type="protein sequence ID" value="CDP06805.1"/>
    <property type="molecule type" value="Genomic_DNA"/>
</dbReference>
<organism evidence="1 2">
    <name type="scientific">Coffea canephora</name>
    <name type="common">Robusta coffee</name>
    <dbReference type="NCBI Taxonomy" id="49390"/>
    <lineage>
        <taxon>Eukaryota</taxon>
        <taxon>Viridiplantae</taxon>
        <taxon>Streptophyta</taxon>
        <taxon>Embryophyta</taxon>
        <taxon>Tracheophyta</taxon>
        <taxon>Spermatophyta</taxon>
        <taxon>Magnoliopsida</taxon>
        <taxon>eudicotyledons</taxon>
        <taxon>Gunneridae</taxon>
        <taxon>Pentapetalae</taxon>
        <taxon>asterids</taxon>
        <taxon>lamiids</taxon>
        <taxon>Gentianales</taxon>
        <taxon>Rubiaceae</taxon>
        <taxon>Ixoroideae</taxon>
        <taxon>Gardenieae complex</taxon>
        <taxon>Bertiereae - Coffeeae clade</taxon>
        <taxon>Coffeeae</taxon>
        <taxon>Coffea</taxon>
    </lineage>
</organism>
<dbReference type="FunCoup" id="A0A068UE29">
    <property type="interactions" value="225"/>
</dbReference>
<proteinExistence type="predicted"/>
<dbReference type="AlphaFoldDB" id="A0A068UE29"/>
<dbReference type="PANTHER" id="PTHR34574:SF3">
    <property type="entry name" value="CALCIUM-BINDING EF HAND FAMILY PROTEIN"/>
    <property type="match status" value="1"/>
</dbReference>
<sequence length="327" mass="36017">MADGGLTILDGNQLRAVDLSPPSPDGAVTGAQLLELAESRVSASLFGLALPENLKSAVLRRLEIGDDFSSFSAKELDRENASSFLQNYVSIAADELKDDPMVLSILDGKALRIILEDEDDFAMLAENLFTDLDIEDRGKIRKSEIQNALLHMGIEMGVPPFAEFPRLSDILKKHGAEGEEELGQAQFAQLLQPVLQELADALTENHVVVVQNVKIINGSQLRKVLANEKLLNDVVDKIIQEKNGQADAKTTKELIRYFLQKNGKDLGLPPLRADEMVVLLYDAVFADVEETKNTPGSEENFMVVLNEILVRFAEQLEANPVFHDLGI</sequence>
<evidence type="ECO:0000313" key="2">
    <source>
        <dbReference type="Proteomes" id="UP000295252"/>
    </source>
</evidence>
<dbReference type="InterPro" id="IPR011992">
    <property type="entry name" value="EF-hand-dom_pair"/>
</dbReference>
<dbReference type="Gramene" id="CDP06805">
    <property type="protein sequence ID" value="CDP06805"/>
    <property type="gene ID" value="GSCOC_T00023792001"/>
</dbReference>
<dbReference type="SUPFAM" id="SSF47473">
    <property type="entry name" value="EF-hand"/>
    <property type="match status" value="1"/>
</dbReference>
<gene>
    <name evidence="1" type="ORF">GSCOC_T00023792001</name>
</gene>
<dbReference type="InParanoid" id="A0A068UE29"/>
<dbReference type="OrthoDB" id="2016045at2759"/>
<dbReference type="STRING" id="49390.A0A068UE29"/>
<dbReference type="PhylomeDB" id="A0A068UE29"/>
<dbReference type="Proteomes" id="UP000295252">
    <property type="component" value="Chromosome IV"/>
</dbReference>
<dbReference type="PANTHER" id="PTHR34574">
    <property type="entry name" value="CALCIUM-BINDING EF-HAND FAMILY PROTEIN-RELATED"/>
    <property type="match status" value="1"/>
</dbReference>
<keyword evidence="2" id="KW-1185">Reference proteome</keyword>
<dbReference type="OMA" id="TNLMFRE"/>
<evidence type="ECO:0000313" key="1">
    <source>
        <dbReference type="EMBL" id="CDP06805.1"/>
    </source>
</evidence>
<name>A0A068UE29_COFCA</name>
<reference evidence="2" key="1">
    <citation type="journal article" date="2014" name="Science">
        <title>The coffee genome provides insight into the convergent evolution of caffeine biosynthesis.</title>
        <authorList>
            <person name="Denoeud F."/>
            <person name="Carretero-Paulet L."/>
            <person name="Dereeper A."/>
            <person name="Droc G."/>
            <person name="Guyot R."/>
            <person name="Pietrella M."/>
            <person name="Zheng C."/>
            <person name="Alberti A."/>
            <person name="Anthony F."/>
            <person name="Aprea G."/>
            <person name="Aury J.M."/>
            <person name="Bento P."/>
            <person name="Bernard M."/>
            <person name="Bocs S."/>
            <person name="Campa C."/>
            <person name="Cenci A."/>
            <person name="Combes M.C."/>
            <person name="Crouzillat D."/>
            <person name="Da Silva C."/>
            <person name="Daddiego L."/>
            <person name="De Bellis F."/>
            <person name="Dussert S."/>
            <person name="Garsmeur O."/>
            <person name="Gayraud T."/>
            <person name="Guignon V."/>
            <person name="Jahn K."/>
            <person name="Jamilloux V."/>
            <person name="Joet T."/>
            <person name="Labadie K."/>
            <person name="Lan T."/>
            <person name="Leclercq J."/>
            <person name="Lepelley M."/>
            <person name="Leroy T."/>
            <person name="Li L.T."/>
            <person name="Librado P."/>
            <person name="Lopez L."/>
            <person name="Munoz A."/>
            <person name="Noel B."/>
            <person name="Pallavicini A."/>
            <person name="Perrotta G."/>
            <person name="Poncet V."/>
            <person name="Pot D."/>
            <person name="Priyono X."/>
            <person name="Rigoreau M."/>
            <person name="Rouard M."/>
            <person name="Rozas J."/>
            <person name="Tranchant-Dubreuil C."/>
            <person name="VanBuren R."/>
            <person name="Zhang Q."/>
            <person name="Andrade A.C."/>
            <person name="Argout X."/>
            <person name="Bertrand B."/>
            <person name="de Kochko A."/>
            <person name="Graziosi G."/>
            <person name="Henry R.J."/>
            <person name="Jayarama X."/>
            <person name="Ming R."/>
            <person name="Nagai C."/>
            <person name="Rounsley S."/>
            <person name="Sankoff D."/>
            <person name="Giuliano G."/>
            <person name="Albert V.A."/>
            <person name="Wincker P."/>
            <person name="Lashermes P."/>
        </authorList>
    </citation>
    <scope>NUCLEOTIDE SEQUENCE [LARGE SCALE GENOMIC DNA]</scope>
    <source>
        <strain evidence="2">cv. DH200-94</strain>
    </source>
</reference>
<protein>
    <recommendedName>
        <fullName evidence="3">EF-hand domain-containing protein</fullName>
    </recommendedName>
</protein>
<accession>A0A068UE29</accession>
<evidence type="ECO:0008006" key="3">
    <source>
        <dbReference type="Google" id="ProtNLM"/>
    </source>
</evidence>